<accession>A0ABT8WBR6</accession>
<keyword evidence="4" id="KW-1185">Reference proteome</keyword>
<feature type="chain" id="PRO_5046942385" evidence="1">
    <location>
        <begin position="27"/>
        <end position="502"/>
    </location>
</feature>
<dbReference type="SUPFAM" id="SSF48452">
    <property type="entry name" value="TPR-like"/>
    <property type="match status" value="1"/>
</dbReference>
<dbReference type="PANTHER" id="PTHR46825">
    <property type="entry name" value="D-ALANYL-D-ALANINE-CARBOXYPEPTIDASE/ENDOPEPTIDASE AMPH"/>
    <property type="match status" value="1"/>
</dbReference>
<feature type="domain" description="Beta-lactamase-related" evidence="2">
    <location>
        <begin position="46"/>
        <end position="361"/>
    </location>
</feature>
<protein>
    <submittedName>
        <fullName evidence="3">Serine hydrolase</fullName>
    </submittedName>
</protein>
<sequence>MKLLSKIRAMCFLSLFILLATCKIVAQTNNNVKESNPEIELLEEKLEEIKKAFNVPGLAVGIIKEGEIVYAKGLGVQDLETNIPLSTQSVYHMASVSKPFVATAIMQLCEQNKIELDKKLIKYLPYFTMKDERYKNITILHILTHSSGIPDVINYEWNNPKYDDIAAEEHVRSFKSKELDFTPGEKYNYSNAAFDILADVIAKASGMTFESYMKEFIFKPVGMKNTTFYKPEVPKKIATKPHTLDNELKMAVEPVYPYNRIHAPSSTLHSNIDDMLLWAKINLNKGKVGRHKIYNEISYTLLTTGQRKISKNDSLALSWFISPIRDYKMIRHSGRDTGYNTYFGFIPKTKSAIVLMANNDIFFNSDVANYLLKYILFGESNRVKTPIHYLLKDYILSNDIEKCKEIYFDKKRYASNKYNFEIWTLDQFGYWLINKNHYKKALEVFQFNLVLFPKHPGLIDSVTDAYKAMDNKKMAIVWYKKALKIKPDQEISKKKLDALMNE</sequence>
<evidence type="ECO:0000256" key="1">
    <source>
        <dbReference type="SAM" id="SignalP"/>
    </source>
</evidence>
<dbReference type="EMBL" id="JAUOEK010000120">
    <property type="protein sequence ID" value="MDO5970585.1"/>
    <property type="molecule type" value="Genomic_DNA"/>
</dbReference>
<dbReference type="Gene3D" id="1.25.40.10">
    <property type="entry name" value="Tetratricopeptide repeat domain"/>
    <property type="match status" value="1"/>
</dbReference>
<dbReference type="PANTHER" id="PTHR46825:SF9">
    <property type="entry name" value="BETA-LACTAMASE-RELATED DOMAIN-CONTAINING PROTEIN"/>
    <property type="match status" value="1"/>
</dbReference>
<organism evidence="3 4">
    <name type="scientific">Flavivirga aquimarina</name>
    <dbReference type="NCBI Taxonomy" id="2027862"/>
    <lineage>
        <taxon>Bacteria</taxon>
        <taxon>Pseudomonadati</taxon>
        <taxon>Bacteroidota</taxon>
        <taxon>Flavobacteriia</taxon>
        <taxon>Flavobacteriales</taxon>
        <taxon>Flavobacteriaceae</taxon>
        <taxon>Flavivirga</taxon>
    </lineage>
</organism>
<gene>
    <name evidence="3" type="ORF">Q4Q35_12280</name>
</gene>
<dbReference type="InterPro" id="IPR001466">
    <property type="entry name" value="Beta-lactam-related"/>
</dbReference>
<dbReference type="Proteomes" id="UP001176883">
    <property type="component" value="Unassembled WGS sequence"/>
</dbReference>
<dbReference type="Pfam" id="PF00144">
    <property type="entry name" value="Beta-lactamase"/>
    <property type="match status" value="1"/>
</dbReference>
<evidence type="ECO:0000313" key="4">
    <source>
        <dbReference type="Proteomes" id="UP001176883"/>
    </source>
</evidence>
<dbReference type="RefSeq" id="WP_303278275.1">
    <property type="nucleotide sequence ID" value="NZ_JAUOEK010000120.1"/>
</dbReference>
<dbReference type="SUPFAM" id="SSF56601">
    <property type="entry name" value="beta-lactamase/transpeptidase-like"/>
    <property type="match status" value="1"/>
</dbReference>
<dbReference type="Gene3D" id="3.40.710.10">
    <property type="entry name" value="DD-peptidase/beta-lactamase superfamily"/>
    <property type="match status" value="1"/>
</dbReference>
<dbReference type="GO" id="GO:0016787">
    <property type="term" value="F:hydrolase activity"/>
    <property type="evidence" value="ECO:0007669"/>
    <property type="project" value="UniProtKB-KW"/>
</dbReference>
<reference evidence="3" key="1">
    <citation type="submission" date="2023-07" db="EMBL/GenBank/DDBJ databases">
        <title>Two novel species in the genus Flavivirga.</title>
        <authorList>
            <person name="Kwon K."/>
        </authorList>
    </citation>
    <scope>NUCLEOTIDE SEQUENCE</scope>
    <source>
        <strain evidence="3">KCTC 52353</strain>
    </source>
</reference>
<feature type="signal peptide" evidence="1">
    <location>
        <begin position="1"/>
        <end position="26"/>
    </location>
</feature>
<proteinExistence type="predicted"/>
<dbReference type="InterPro" id="IPR012338">
    <property type="entry name" value="Beta-lactam/transpept-like"/>
</dbReference>
<keyword evidence="3" id="KW-0378">Hydrolase</keyword>
<evidence type="ECO:0000259" key="2">
    <source>
        <dbReference type="Pfam" id="PF00144"/>
    </source>
</evidence>
<dbReference type="InterPro" id="IPR011990">
    <property type="entry name" value="TPR-like_helical_dom_sf"/>
</dbReference>
<dbReference type="InterPro" id="IPR050491">
    <property type="entry name" value="AmpC-like"/>
</dbReference>
<name>A0ABT8WBR6_9FLAO</name>
<evidence type="ECO:0000313" key="3">
    <source>
        <dbReference type="EMBL" id="MDO5970585.1"/>
    </source>
</evidence>
<comment type="caution">
    <text evidence="3">The sequence shown here is derived from an EMBL/GenBank/DDBJ whole genome shotgun (WGS) entry which is preliminary data.</text>
</comment>
<keyword evidence="1" id="KW-0732">Signal</keyword>